<keyword evidence="2" id="KW-1185">Reference proteome</keyword>
<dbReference type="EMBL" id="JBFBVU010000074">
    <property type="protein sequence ID" value="MEV8469039.1"/>
    <property type="molecule type" value="Genomic_DNA"/>
</dbReference>
<protein>
    <submittedName>
        <fullName evidence="1">Uncharacterized protein</fullName>
    </submittedName>
</protein>
<name>A0ABV3LBU8_9RHOB</name>
<comment type="caution">
    <text evidence="1">The sequence shown here is derived from an EMBL/GenBank/DDBJ whole genome shotgun (WGS) entry which is preliminary data.</text>
</comment>
<evidence type="ECO:0000313" key="1">
    <source>
        <dbReference type="EMBL" id="MEV8469039.1"/>
    </source>
</evidence>
<proteinExistence type="predicted"/>
<accession>A0ABV3LBU8</accession>
<gene>
    <name evidence="1" type="ORF">AB0T83_20130</name>
</gene>
<reference evidence="1 2" key="1">
    <citation type="submission" date="2024-07" db="EMBL/GenBank/DDBJ databases">
        <authorList>
            <person name="Kang M."/>
        </authorList>
    </citation>
    <scope>NUCLEOTIDE SEQUENCE [LARGE SCALE GENOMIC DNA]</scope>
    <source>
        <strain evidence="1 2">DFM31</strain>
    </source>
</reference>
<dbReference type="Proteomes" id="UP001553161">
    <property type="component" value="Unassembled WGS sequence"/>
</dbReference>
<evidence type="ECO:0000313" key="2">
    <source>
        <dbReference type="Proteomes" id="UP001553161"/>
    </source>
</evidence>
<sequence length="89" mass="9613">MAGKGGDREFVDLLLLAQDHGIEVVETACDPAVEQDTLRLAAILNLISQSVEPVITPFSDAHSYPQLTLRPEADCKRYETPCSAEEAAA</sequence>
<organism evidence="1 2">
    <name type="scientific">Meridianimarinicoccus marinus</name>
    <dbReference type="NCBI Taxonomy" id="3231483"/>
    <lineage>
        <taxon>Bacteria</taxon>
        <taxon>Pseudomonadati</taxon>
        <taxon>Pseudomonadota</taxon>
        <taxon>Alphaproteobacteria</taxon>
        <taxon>Rhodobacterales</taxon>
        <taxon>Paracoccaceae</taxon>
        <taxon>Meridianimarinicoccus</taxon>
    </lineage>
</organism>